<evidence type="ECO:0000256" key="5">
    <source>
        <dbReference type="ARBA" id="ARBA00022845"/>
    </source>
</evidence>
<dbReference type="InterPro" id="IPR045305">
    <property type="entry name" value="RRM2_I_PABPs"/>
</dbReference>
<evidence type="ECO:0000313" key="12">
    <source>
        <dbReference type="Proteomes" id="UP000077315"/>
    </source>
</evidence>
<feature type="domain" description="RRM" evidence="9">
    <location>
        <begin position="141"/>
        <end position="218"/>
    </location>
</feature>
<comment type="similarity">
    <text evidence="2 8">Belongs to the polyadenylate-binding protein type-1 family.</text>
</comment>
<dbReference type="SUPFAM" id="SSF63570">
    <property type="entry name" value="PABC (PABP) domain"/>
    <property type="match status" value="1"/>
</dbReference>
<dbReference type="GeneID" id="28999400"/>
<dbReference type="InterPro" id="IPR006515">
    <property type="entry name" value="PABP_1234"/>
</dbReference>
<dbReference type="Pfam" id="PF00076">
    <property type="entry name" value="RRM_1"/>
    <property type="match status" value="4"/>
</dbReference>
<dbReference type="InterPro" id="IPR036053">
    <property type="entry name" value="PABP-dom"/>
</dbReference>
<sequence>MSSFTSPTRASYSYETSGPRALSLEQQRGIAAAQAASGEARRTSTSTFTPSSSSLYVGELDPSVQEATLFEVFSKVSPIESVRICRDAITRRSLGYAYVNFKTQADGEKALSALNYTTIKGKPCRIMWSQRDPSKRKAGSGNVFVKNLDATVGTKELHDTFAKYGNILSCKVVTDESDVSKGYGFVHYETEQAADNAISNVNGLTLYGKVIYVGHYISKRERETKVEEVKQQFTNIYVKNLVPDIKDEELQEEFGKFGPILSLAIQRDDFGVSKGYGFINYENHEDAEKAVQQMHDTLYLNKRLFVCRAQKKSEREDELRKQHEQARLDKLAKYQGVNLYVKNLCDDVDDDILRDEFLKYGPITSAKIMKDEKTGVSKGFGFVCFTSADDATRAVAEMNGCMLSSKPIYVALAQKKDDRRSQLEAQRQQIQQPFVPPTTYISNSPVYYGGNPNNPYSQPMMGAPRPPRWSHPVSTTPTVDPIQSQIVSNPPAPIVPTLPVQSVQPTQPVQSVQSVQPQEKSTPNQVTQQLTVAILSAMAPEAQRQTLGERIYRVVHAKYPNLAGKVTGMLLELKQDELVYLINNPRALEKKALEAVTLLEKIRGTRA</sequence>
<evidence type="ECO:0000256" key="3">
    <source>
        <dbReference type="ARBA" id="ARBA00022490"/>
    </source>
</evidence>
<keyword evidence="6 7" id="KW-0694">RNA-binding</keyword>
<dbReference type="VEuPathDB" id="FungiDB:PHYBLDRAFT_181568"/>
<comment type="function">
    <text evidence="8">Binds the poly(A) tail of mRNA.</text>
</comment>
<feature type="domain" description="PABC" evidence="10">
    <location>
        <begin position="527"/>
        <end position="604"/>
    </location>
</feature>
<dbReference type="PANTHER" id="PTHR24012">
    <property type="entry name" value="RNA BINDING PROTEIN"/>
    <property type="match status" value="1"/>
</dbReference>
<accession>A0A167MQ77</accession>
<dbReference type="Proteomes" id="UP000077315">
    <property type="component" value="Unassembled WGS sequence"/>
</dbReference>
<dbReference type="SMART" id="SM00360">
    <property type="entry name" value="RRM"/>
    <property type="match status" value="4"/>
</dbReference>
<keyword evidence="4" id="KW-0677">Repeat</keyword>
<dbReference type="PROSITE" id="PS50102">
    <property type="entry name" value="RRM"/>
    <property type="match status" value="4"/>
</dbReference>
<keyword evidence="12" id="KW-1185">Reference proteome</keyword>
<dbReference type="NCBIfam" id="TIGR01628">
    <property type="entry name" value="PABP-1234"/>
    <property type="match status" value="1"/>
</dbReference>
<evidence type="ECO:0000256" key="7">
    <source>
        <dbReference type="PROSITE-ProRule" id="PRU00176"/>
    </source>
</evidence>
<feature type="domain" description="RRM" evidence="9">
    <location>
        <begin position="337"/>
        <end position="415"/>
    </location>
</feature>
<dbReference type="AlphaFoldDB" id="A0A167MQ77"/>
<evidence type="ECO:0000256" key="6">
    <source>
        <dbReference type="ARBA" id="ARBA00022884"/>
    </source>
</evidence>
<protein>
    <recommendedName>
        <fullName evidence="8">Polyadenylate-binding protein</fullName>
        <shortName evidence="8">PABP</shortName>
    </recommendedName>
</protein>
<dbReference type="InterPro" id="IPR002004">
    <property type="entry name" value="PABP_HYD_C"/>
</dbReference>
<reference evidence="12" key="1">
    <citation type="submission" date="2015-06" db="EMBL/GenBank/DDBJ databases">
        <title>Expansion of signal transduction pathways in fungi by whole-genome duplication.</title>
        <authorList>
            <consortium name="DOE Joint Genome Institute"/>
            <person name="Corrochano L.M."/>
            <person name="Kuo A."/>
            <person name="Marcet-Houben M."/>
            <person name="Polaino S."/>
            <person name="Salamov A."/>
            <person name="Villalobos J.M."/>
            <person name="Alvarez M.I."/>
            <person name="Avalos J."/>
            <person name="Benito E.P."/>
            <person name="Benoit I."/>
            <person name="Burger G."/>
            <person name="Camino L.P."/>
            <person name="Canovas D."/>
            <person name="Cerda-Olmedo E."/>
            <person name="Cheng J.-F."/>
            <person name="Dominguez A."/>
            <person name="Elias M."/>
            <person name="Eslava A.P."/>
            <person name="Glaser F."/>
            <person name="Grimwood J."/>
            <person name="Gutierrez G."/>
            <person name="Heitman J."/>
            <person name="Henrissat B."/>
            <person name="Iturriaga E.A."/>
            <person name="Lang B.F."/>
            <person name="Lavin J.L."/>
            <person name="Lee S."/>
            <person name="Li W."/>
            <person name="Lindquist E."/>
            <person name="Lopez-Garcia S."/>
            <person name="Luque E.M."/>
            <person name="Marcos A.T."/>
            <person name="Martin J."/>
            <person name="McCluskey K."/>
            <person name="Medina H.R."/>
            <person name="Miralles-Duran A."/>
            <person name="Miyazaki A."/>
            <person name="Munoz-Torres E."/>
            <person name="Oguiza J.A."/>
            <person name="Ohm R."/>
            <person name="Olmedo M."/>
            <person name="Orejas M."/>
            <person name="Ortiz-Castellanos L."/>
            <person name="Pisabarro A.G."/>
            <person name="Rodriguez-Romero J."/>
            <person name="Ruiz-Herrera J."/>
            <person name="Ruiz-Vazquez R."/>
            <person name="Sanz C."/>
            <person name="Schackwitz W."/>
            <person name="Schmutz J."/>
            <person name="Shahriari M."/>
            <person name="Shelest E."/>
            <person name="Silva-Franco F."/>
            <person name="Soanes D."/>
            <person name="Syed K."/>
            <person name="Tagua V.G."/>
            <person name="Talbot N.J."/>
            <person name="Thon M."/>
            <person name="De vries R.P."/>
            <person name="Wiebenga A."/>
            <person name="Yadav J.S."/>
            <person name="Braun E.L."/>
            <person name="Baker S."/>
            <person name="Garre V."/>
            <person name="Horwitz B."/>
            <person name="Torres-Martinez S."/>
            <person name="Idnurm A."/>
            <person name="Herrera-Estrella A."/>
            <person name="Gabaldon T."/>
            <person name="Grigoriev I.V."/>
        </authorList>
    </citation>
    <scope>NUCLEOTIDE SEQUENCE [LARGE SCALE GENOMIC DNA]</scope>
    <source>
        <strain evidence="12">NRRL 1555(-)</strain>
    </source>
</reference>
<dbReference type="Pfam" id="PF00658">
    <property type="entry name" value="MLLE"/>
    <property type="match status" value="1"/>
</dbReference>
<evidence type="ECO:0000259" key="9">
    <source>
        <dbReference type="PROSITE" id="PS50102"/>
    </source>
</evidence>
<dbReference type="GO" id="GO:0005737">
    <property type="term" value="C:cytoplasm"/>
    <property type="evidence" value="ECO:0007669"/>
    <property type="project" value="UniProtKB-SubCell"/>
</dbReference>
<dbReference type="CDD" id="cd12380">
    <property type="entry name" value="RRM3_I_PABPs"/>
    <property type="match status" value="1"/>
</dbReference>
<dbReference type="InterPro" id="IPR034364">
    <property type="entry name" value="PABP_RRM1"/>
</dbReference>
<dbReference type="Gene3D" id="1.10.1900.10">
    <property type="entry name" value="c-terminal domain of poly(a) binding protein"/>
    <property type="match status" value="1"/>
</dbReference>
<evidence type="ECO:0000313" key="11">
    <source>
        <dbReference type="EMBL" id="OAD73516.1"/>
    </source>
</evidence>
<dbReference type="FunFam" id="3.30.70.330:FF:000648">
    <property type="entry name" value="Polyadenylate-binding protein"/>
    <property type="match status" value="1"/>
</dbReference>
<evidence type="ECO:0000256" key="1">
    <source>
        <dbReference type="ARBA" id="ARBA00004496"/>
    </source>
</evidence>
<gene>
    <name evidence="11" type="ORF">PHYBLDRAFT_181568</name>
</gene>
<proteinExistence type="inferred from homology"/>
<dbReference type="FunFam" id="3.30.70.330:FF:000091">
    <property type="entry name" value="Polyadenylate-binding protein"/>
    <property type="match status" value="1"/>
</dbReference>
<organism evidence="11 12">
    <name type="scientific">Phycomyces blakesleeanus (strain ATCC 8743b / DSM 1359 / FGSC 10004 / NBRC 33097 / NRRL 1555)</name>
    <dbReference type="NCBI Taxonomy" id="763407"/>
    <lineage>
        <taxon>Eukaryota</taxon>
        <taxon>Fungi</taxon>
        <taxon>Fungi incertae sedis</taxon>
        <taxon>Mucoromycota</taxon>
        <taxon>Mucoromycotina</taxon>
        <taxon>Mucoromycetes</taxon>
        <taxon>Mucorales</taxon>
        <taxon>Phycomycetaceae</taxon>
        <taxon>Phycomyces</taxon>
    </lineage>
</organism>
<feature type="domain" description="RRM" evidence="9">
    <location>
        <begin position="234"/>
        <end position="311"/>
    </location>
</feature>
<dbReference type="SMART" id="SM00361">
    <property type="entry name" value="RRM_1"/>
    <property type="match status" value="4"/>
</dbReference>
<keyword evidence="3 8" id="KW-0963">Cytoplasm</keyword>
<dbReference type="GO" id="GO:0006417">
    <property type="term" value="P:regulation of translation"/>
    <property type="evidence" value="ECO:0007669"/>
    <property type="project" value="UniProtKB-KW"/>
</dbReference>
<dbReference type="CDD" id="cd12379">
    <property type="entry name" value="RRM2_I_PABPs"/>
    <property type="match status" value="1"/>
</dbReference>
<dbReference type="InterPro" id="IPR012677">
    <property type="entry name" value="Nucleotide-bd_a/b_plait_sf"/>
</dbReference>
<evidence type="ECO:0000259" key="10">
    <source>
        <dbReference type="PROSITE" id="PS51309"/>
    </source>
</evidence>
<name>A0A167MQ77_PHYB8</name>
<evidence type="ECO:0000256" key="2">
    <source>
        <dbReference type="ARBA" id="ARBA00008557"/>
    </source>
</evidence>
<dbReference type="OrthoDB" id="19742at2759"/>
<dbReference type="EMBL" id="KV440981">
    <property type="protein sequence ID" value="OAD73516.1"/>
    <property type="molecule type" value="Genomic_DNA"/>
</dbReference>
<dbReference type="SUPFAM" id="SSF54928">
    <property type="entry name" value="RNA-binding domain, RBD"/>
    <property type="match status" value="2"/>
</dbReference>
<dbReference type="RefSeq" id="XP_018291556.1">
    <property type="nucleotide sequence ID" value="XM_018438494.1"/>
</dbReference>
<dbReference type="SMART" id="SM00517">
    <property type="entry name" value="PolyA"/>
    <property type="match status" value="1"/>
</dbReference>
<feature type="domain" description="RRM" evidence="9">
    <location>
        <begin position="53"/>
        <end position="131"/>
    </location>
</feature>
<dbReference type="STRING" id="763407.A0A167MQ77"/>
<dbReference type="CDD" id="cd12378">
    <property type="entry name" value="RRM1_I_PABPs"/>
    <property type="match status" value="1"/>
</dbReference>
<comment type="subcellular location">
    <subcellularLocation>
        <location evidence="1 8">Cytoplasm</location>
    </subcellularLocation>
</comment>
<dbReference type="InterPro" id="IPR000504">
    <property type="entry name" value="RRM_dom"/>
</dbReference>
<evidence type="ECO:0000256" key="8">
    <source>
        <dbReference type="RuleBase" id="RU362004"/>
    </source>
</evidence>
<dbReference type="InterPro" id="IPR035979">
    <property type="entry name" value="RBD_domain_sf"/>
</dbReference>
<dbReference type="PROSITE" id="PS51309">
    <property type="entry name" value="PABC"/>
    <property type="match status" value="1"/>
</dbReference>
<dbReference type="InterPro" id="IPR003954">
    <property type="entry name" value="RRM_euk-type"/>
</dbReference>
<dbReference type="GO" id="GO:0003723">
    <property type="term" value="F:RNA binding"/>
    <property type="evidence" value="ECO:0007669"/>
    <property type="project" value="UniProtKB-UniRule"/>
</dbReference>
<dbReference type="InParanoid" id="A0A167MQ77"/>
<evidence type="ECO:0000256" key="4">
    <source>
        <dbReference type="ARBA" id="ARBA00022737"/>
    </source>
</evidence>
<dbReference type="Gene3D" id="3.30.70.330">
    <property type="match status" value="4"/>
</dbReference>
<keyword evidence="5" id="KW-0810">Translation regulation</keyword>
<dbReference type="FunFam" id="3.30.70.330:FF:000003">
    <property type="entry name" value="Polyadenylate-binding protein"/>
    <property type="match status" value="1"/>
</dbReference>